<reference evidence="3 4" key="1">
    <citation type="submission" date="2023-06" db="EMBL/GenBank/DDBJ databases">
        <title>Pelomonas sp. APW6 16S ribosomal RNA gene genome sequencing and assembly.</title>
        <authorList>
            <person name="Woo H."/>
        </authorList>
    </citation>
    <scope>NUCLEOTIDE SEQUENCE [LARGE SCALE GENOMIC DNA]</scope>
    <source>
        <strain evidence="3 4">APW6</strain>
    </source>
</reference>
<proteinExistence type="predicted"/>
<gene>
    <name evidence="3" type="ORF">QRD43_05960</name>
</gene>
<comment type="caution">
    <text evidence="3">The sequence shown here is derived from an EMBL/GenBank/DDBJ whole genome shotgun (WGS) entry which is preliminary data.</text>
</comment>
<accession>A0ABT7LF32</accession>
<evidence type="ECO:0000313" key="4">
    <source>
        <dbReference type="Proteomes" id="UP001238603"/>
    </source>
</evidence>
<feature type="chain" id="PRO_5047295767" evidence="2">
    <location>
        <begin position="20"/>
        <end position="319"/>
    </location>
</feature>
<dbReference type="RefSeq" id="WP_285981579.1">
    <property type="nucleotide sequence ID" value="NZ_JASVDS010000002.1"/>
</dbReference>
<organism evidence="3 4">
    <name type="scientific">Roseateles subflavus</name>
    <dbReference type="NCBI Taxonomy" id="3053353"/>
    <lineage>
        <taxon>Bacteria</taxon>
        <taxon>Pseudomonadati</taxon>
        <taxon>Pseudomonadota</taxon>
        <taxon>Betaproteobacteria</taxon>
        <taxon>Burkholderiales</taxon>
        <taxon>Sphaerotilaceae</taxon>
        <taxon>Roseateles</taxon>
    </lineage>
</organism>
<dbReference type="EMBL" id="JASVDS010000002">
    <property type="protein sequence ID" value="MDL5031447.1"/>
    <property type="molecule type" value="Genomic_DNA"/>
</dbReference>
<sequence length="319" mass="33027">MRQIQHIHIRCWQAVPACAALSLLLAGCGGGGGGESQASMTLQSSTPNQGATGVATDKGTATVSVRIHGFSEPRGALALRCGAVQYAGTDTPAWSAAQELLELRLSYDGLPGSASCRLEAQAEATNATGPNVVSWSVPFTTGPATPLHYGPLLVGILGDRVFVLDFKAGTALQRQPAPTTGPTLRPPPTPFLLGTALTPTGRIPLAAMGHGAGGPFAVLYRFNPLSLQQSVPSDADPMPVNHEFSGSFSYGSAWQVDKGGVGPAPTPSARFWSADGAGGWFYVEDGSPDTLRRRTAAGSSTVVHQQTGENFGSLRVFSN</sequence>
<evidence type="ECO:0000256" key="2">
    <source>
        <dbReference type="SAM" id="SignalP"/>
    </source>
</evidence>
<evidence type="ECO:0000256" key="1">
    <source>
        <dbReference type="SAM" id="MobiDB-lite"/>
    </source>
</evidence>
<feature type="signal peptide" evidence="2">
    <location>
        <begin position="1"/>
        <end position="19"/>
    </location>
</feature>
<name>A0ABT7LF32_9BURK</name>
<keyword evidence="2" id="KW-0732">Signal</keyword>
<keyword evidence="4" id="KW-1185">Reference proteome</keyword>
<feature type="compositionally biased region" description="Polar residues" evidence="1">
    <location>
        <begin position="36"/>
        <end position="51"/>
    </location>
</feature>
<dbReference type="PROSITE" id="PS51257">
    <property type="entry name" value="PROKAR_LIPOPROTEIN"/>
    <property type="match status" value="1"/>
</dbReference>
<evidence type="ECO:0000313" key="3">
    <source>
        <dbReference type="EMBL" id="MDL5031447.1"/>
    </source>
</evidence>
<feature type="region of interest" description="Disordered" evidence="1">
    <location>
        <begin position="36"/>
        <end position="57"/>
    </location>
</feature>
<dbReference type="Proteomes" id="UP001238603">
    <property type="component" value="Unassembled WGS sequence"/>
</dbReference>
<protein>
    <submittedName>
        <fullName evidence="3">Uncharacterized protein</fullName>
    </submittedName>
</protein>